<evidence type="ECO:0000256" key="1">
    <source>
        <dbReference type="SAM" id="MobiDB-lite"/>
    </source>
</evidence>
<reference evidence="2" key="1">
    <citation type="journal article" date="2020" name="Stud. Mycol.">
        <title>101 Dothideomycetes genomes: a test case for predicting lifestyles and emergence of pathogens.</title>
        <authorList>
            <person name="Haridas S."/>
            <person name="Albert R."/>
            <person name="Binder M."/>
            <person name="Bloem J."/>
            <person name="Labutti K."/>
            <person name="Salamov A."/>
            <person name="Andreopoulos B."/>
            <person name="Baker S."/>
            <person name="Barry K."/>
            <person name="Bills G."/>
            <person name="Bluhm B."/>
            <person name="Cannon C."/>
            <person name="Castanera R."/>
            <person name="Culley D."/>
            <person name="Daum C."/>
            <person name="Ezra D."/>
            <person name="Gonzalez J."/>
            <person name="Henrissat B."/>
            <person name="Kuo A."/>
            <person name="Liang C."/>
            <person name="Lipzen A."/>
            <person name="Lutzoni F."/>
            <person name="Magnuson J."/>
            <person name="Mondo S."/>
            <person name="Nolan M."/>
            <person name="Ohm R."/>
            <person name="Pangilinan J."/>
            <person name="Park H.-J."/>
            <person name="Ramirez L."/>
            <person name="Alfaro M."/>
            <person name="Sun H."/>
            <person name="Tritt A."/>
            <person name="Yoshinaga Y."/>
            <person name="Zwiers L.-H."/>
            <person name="Turgeon B."/>
            <person name="Goodwin S."/>
            <person name="Spatafora J."/>
            <person name="Crous P."/>
            <person name="Grigoriev I."/>
        </authorList>
    </citation>
    <scope>NUCLEOTIDE SEQUENCE</scope>
    <source>
        <strain evidence="2">CBS 122681</strain>
    </source>
</reference>
<dbReference type="EMBL" id="MU004397">
    <property type="protein sequence ID" value="KAF2652612.1"/>
    <property type="molecule type" value="Genomic_DNA"/>
</dbReference>
<accession>A0A6A6SYG4</accession>
<organism evidence="2 3">
    <name type="scientific">Lophiostoma macrostomum CBS 122681</name>
    <dbReference type="NCBI Taxonomy" id="1314788"/>
    <lineage>
        <taxon>Eukaryota</taxon>
        <taxon>Fungi</taxon>
        <taxon>Dikarya</taxon>
        <taxon>Ascomycota</taxon>
        <taxon>Pezizomycotina</taxon>
        <taxon>Dothideomycetes</taxon>
        <taxon>Pleosporomycetidae</taxon>
        <taxon>Pleosporales</taxon>
        <taxon>Lophiostomataceae</taxon>
        <taxon>Lophiostoma</taxon>
    </lineage>
</organism>
<gene>
    <name evidence="2" type="ORF">K491DRAFT_695410</name>
</gene>
<dbReference type="AlphaFoldDB" id="A0A6A6SYG4"/>
<feature type="region of interest" description="Disordered" evidence="1">
    <location>
        <begin position="220"/>
        <end position="246"/>
    </location>
</feature>
<name>A0A6A6SYG4_9PLEO</name>
<protein>
    <submittedName>
        <fullName evidence="2">Uncharacterized protein</fullName>
    </submittedName>
</protein>
<evidence type="ECO:0000313" key="3">
    <source>
        <dbReference type="Proteomes" id="UP000799324"/>
    </source>
</evidence>
<evidence type="ECO:0000313" key="2">
    <source>
        <dbReference type="EMBL" id="KAF2652612.1"/>
    </source>
</evidence>
<feature type="compositionally biased region" description="Acidic residues" evidence="1">
    <location>
        <begin position="221"/>
        <end position="239"/>
    </location>
</feature>
<feature type="compositionally biased region" description="Low complexity" evidence="1">
    <location>
        <begin position="85"/>
        <end position="104"/>
    </location>
</feature>
<proteinExistence type="predicted"/>
<sequence length="246" mass="27351">MQLTESTVPPGTPIYIYLLAPPVPPSDLTFATSHWPSDAARVPDDANDVALKAAAMSLRTPDAVSMVNRYLRAKKFGDVSGSNVKISSTSTSAPASTSKPISKPRSPSTLPPSNFPTSHSVDPKNPPSTRTPKILSDSTRLIHIILPHAPHWPPSVPYADLASLGRYEYERRRRGEAPLWSDRQVPVWVVKRRPDDALRFPRDAVTMRVDGTVYRLRDVMGEDWDGEEDGEEDSDEDGDDWHWMAR</sequence>
<dbReference type="Proteomes" id="UP000799324">
    <property type="component" value="Unassembled WGS sequence"/>
</dbReference>
<keyword evidence="3" id="KW-1185">Reference proteome</keyword>
<feature type="region of interest" description="Disordered" evidence="1">
    <location>
        <begin position="81"/>
        <end position="133"/>
    </location>
</feature>